<dbReference type="FunFam" id="1.10.287.130:FF:000001">
    <property type="entry name" value="Two-component sensor histidine kinase"/>
    <property type="match status" value="1"/>
</dbReference>
<dbReference type="GO" id="GO:0005886">
    <property type="term" value="C:plasma membrane"/>
    <property type="evidence" value="ECO:0007669"/>
    <property type="project" value="UniProtKB-SubCell"/>
</dbReference>
<keyword evidence="11 15" id="KW-1133">Transmembrane helix</keyword>
<keyword evidence="12" id="KW-0902">Two-component regulatory system</keyword>
<evidence type="ECO:0000256" key="14">
    <source>
        <dbReference type="SAM" id="Coils"/>
    </source>
</evidence>
<organism evidence="17 18">
    <name type="scientific">Acetivibrio ethanolgignens</name>
    <dbReference type="NCBI Taxonomy" id="290052"/>
    <lineage>
        <taxon>Bacteria</taxon>
        <taxon>Bacillati</taxon>
        <taxon>Bacillota</taxon>
        <taxon>Clostridia</taxon>
        <taxon>Eubacteriales</taxon>
        <taxon>Oscillospiraceae</taxon>
        <taxon>Acetivibrio</taxon>
    </lineage>
</organism>
<evidence type="ECO:0000256" key="13">
    <source>
        <dbReference type="ARBA" id="ARBA00023136"/>
    </source>
</evidence>
<dbReference type="GO" id="GO:0000155">
    <property type="term" value="F:phosphorelay sensor kinase activity"/>
    <property type="evidence" value="ECO:0007669"/>
    <property type="project" value="InterPro"/>
</dbReference>
<evidence type="ECO:0000256" key="3">
    <source>
        <dbReference type="ARBA" id="ARBA00012438"/>
    </source>
</evidence>
<feature type="coiled-coil region" evidence="14">
    <location>
        <begin position="214"/>
        <end position="241"/>
    </location>
</feature>
<evidence type="ECO:0000256" key="2">
    <source>
        <dbReference type="ARBA" id="ARBA00004651"/>
    </source>
</evidence>
<dbReference type="OrthoDB" id="9813151at2"/>
<comment type="catalytic activity">
    <reaction evidence="1">
        <text>ATP + protein L-histidine = ADP + protein N-phospho-L-histidine.</text>
        <dbReference type="EC" id="2.7.13.3"/>
    </reaction>
</comment>
<dbReference type="STRING" id="290052.ASU35_16895"/>
<dbReference type="EMBL" id="LNAM01000014">
    <property type="protein sequence ID" value="KSV60381.1"/>
    <property type="molecule type" value="Genomic_DNA"/>
</dbReference>
<dbReference type="Pfam" id="PF00512">
    <property type="entry name" value="HisKA"/>
    <property type="match status" value="1"/>
</dbReference>
<keyword evidence="10" id="KW-0067">ATP-binding</keyword>
<dbReference type="Gene3D" id="1.10.287.130">
    <property type="match status" value="1"/>
</dbReference>
<dbReference type="CDD" id="cd00082">
    <property type="entry name" value="HisKA"/>
    <property type="match status" value="1"/>
</dbReference>
<dbReference type="InterPro" id="IPR036097">
    <property type="entry name" value="HisK_dim/P_sf"/>
</dbReference>
<evidence type="ECO:0000313" key="17">
    <source>
        <dbReference type="EMBL" id="KSV60381.1"/>
    </source>
</evidence>
<reference evidence="17 18" key="1">
    <citation type="submission" date="2015-11" db="EMBL/GenBank/DDBJ databases">
        <title>Butyribacter intestini gen. nov., sp. nov., a butyric acid-producing bacterium of the family Lachnospiraceae isolated from the human faeces.</title>
        <authorList>
            <person name="Zou Y."/>
            <person name="Xue W."/>
            <person name="Luo G."/>
            <person name="Lv M."/>
        </authorList>
    </citation>
    <scope>NUCLEOTIDE SEQUENCE [LARGE SCALE GENOMIC DNA]</scope>
    <source>
        <strain evidence="17 18">ACET-33324</strain>
    </source>
</reference>
<dbReference type="SUPFAM" id="SSF47384">
    <property type="entry name" value="Homodimeric domain of signal transducing histidine kinase"/>
    <property type="match status" value="1"/>
</dbReference>
<dbReference type="PROSITE" id="PS50109">
    <property type="entry name" value="HIS_KIN"/>
    <property type="match status" value="1"/>
</dbReference>
<dbReference type="EC" id="2.7.13.3" evidence="3"/>
<keyword evidence="8" id="KW-0547">Nucleotide-binding</keyword>
<dbReference type="Gene3D" id="3.30.565.10">
    <property type="entry name" value="Histidine kinase-like ATPase, C-terminal domain"/>
    <property type="match status" value="1"/>
</dbReference>
<feature type="domain" description="Histidine kinase" evidence="16">
    <location>
        <begin position="248"/>
        <end position="396"/>
    </location>
</feature>
<dbReference type="GO" id="GO:0005524">
    <property type="term" value="F:ATP binding"/>
    <property type="evidence" value="ECO:0007669"/>
    <property type="project" value="UniProtKB-KW"/>
</dbReference>
<dbReference type="PANTHER" id="PTHR45528">
    <property type="entry name" value="SENSOR HISTIDINE KINASE CPXA"/>
    <property type="match status" value="1"/>
</dbReference>
<dbReference type="PANTHER" id="PTHR45528:SF1">
    <property type="entry name" value="SENSOR HISTIDINE KINASE CPXA"/>
    <property type="match status" value="1"/>
</dbReference>
<keyword evidence="5" id="KW-0597">Phosphoprotein</keyword>
<evidence type="ECO:0000256" key="7">
    <source>
        <dbReference type="ARBA" id="ARBA00022692"/>
    </source>
</evidence>
<evidence type="ECO:0000256" key="9">
    <source>
        <dbReference type="ARBA" id="ARBA00022777"/>
    </source>
</evidence>
<dbReference type="InterPro" id="IPR003661">
    <property type="entry name" value="HisK_dim/P_dom"/>
</dbReference>
<dbReference type="AlphaFoldDB" id="A0A0V8QIF8"/>
<keyword evidence="6" id="KW-0808">Transferase</keyword>
<evidence type="ECO:0000256" key="11">
    <source>
        <dbReference type="ARBA" id="ARBA00022989"/>
    </source>
</evidence>
<proteinExistence type="predicted"/>
<evidence type="ECO:0000256" key="12">
    <source>
        <dbReference type="ARBA" id="ARBA00023012"/>
    </source>
</evidence>
<gene>
    <name evidence="17" type="ORF">ASU35_16895</name>
</gene>
<dbReference type="InterPro" id="IPR050398">
    <property type="entry name" value="HssS/ArlS-like"/>
</dbReference>
<evidence type="ECO:0000259" key="16">
    <source>
        <dbReference type="PROSITE" id="PS50109"/>
    </source>
</evidence>
<evidence type="ECO:0000256" key="1">
    <source>
        <dbReference type="ARBA" id="ARBA00000085"/>
    </source>
</evidence>
<keyword evidence="13 15" id="KW-0472">Membrane</keyword>
<comment type="caution">
    <text evidence="17">The sequence shown here is derived from an EMBL/GenBank/DDBJ whole genome shotgun (WGS) entry which is preliminary data.</text>
</comment>
<dbReference type="SMART" id="SM00388">
    <property type="entry name" value="HisKA"/>
    <property type="match status" value="1"/>
</dbReference>
<dbReference type="RefSeq" id="WP_058351418.1">
    <property type="nucleotide sequence ID" value="NZ_CABMMD010000014.1"/>
</dbReference>
<dbReference type="InterPro" id="IPR036890">
    <property type="entry name" value="HATPase_C_sf"/>
</dbReference>
<evidence type="ECO:0000256" key="6">
    <source>
        <dbReference type="ARBA" id="ARBA00022679"/>
    </source>
</evidence>
<accession>A0A0V8QIF8</accession>
<sequence>MKRAVFLHFVGVLLFALLFSGAISCYVAGQQLLDSSIENMRHTIWTVDDALDYEADLQKQLVRIKTFSNDVNRRLTIINQEGEVCADTDVSHIYELENHGGRTEVEDAWKKGFGYESRYSETLKRNTLYVAEQSRYDDYVVRMSVPFNGWLDFASRLLPGFLLVFCLVFVISLVLASRFADSVSRPLGEISQQMLSQKGRFTEWEFKTYQYPELNIISKTMEKVAQELKDYTNRLEFEKKVRQEFFSNVSHELKTPITSIRGFAELLEGGFVPEEEKRQEFLQRMIKETNHITGLINDILMISRLETKEAEPAFSQVRVSILLEDILKSLEPIADENGVELISECQPVLWYGSEIHLREVFTNLISNGIKYNKPGGLCLGDCRGKAWRALDSGTGYRSWYFG</sequence>
<dbReference type="PROSITE" id="PS51257">
    <property type="entry name" value="PROKAR_LIPOPROTEIN"/>
    <property type="match status" value="1"/>
</dbReference>
<dbReference type="SUPFAM" id="SSF55874">
    <property type="entry name" value="ATPase domain of HSP90 chaperone/DNA topoisomerase II/histidine kinase"/>
    <property type="match status" value="1"/>
</dbReference>
<protein>
    <recommendedName>
        <fullName evidence="3">histidine kinase</fullName>
        <ecNumber evidence="3">2.7.13.3</ecNumber>
    </recommendedName>
</protein>
<evidence type="ECO:0000256" key="15">
    <source>
        <dbReference type="SAM" id="Phobius"/>
    </source>
</evidence>
<evidence type="ECO:0000256" key="8">
    <source>
        <dbReference type="ARBA" id="ARBA00022741"/>
    </source>
</evidence>
<evidence type="ECO:0000313" key="18">
    <source>
        <dbReference type="Proteomes" id="UP000054874"/>
    </source>
</evidence>
<name>A0A0V8QIF8_9FIRM</name>
<evidence type="ECO:0000256" key="4">
    <source>
        <dbReference type="ARBA" id="ARBA00022475"/>
    </source>
</evidence>
<evidence type="ECO:0000256" key="10">
    <source>
        <dbReference type="ARBA" id="ARBA00022840"/>
    </source>
</evidence>
<keyword evidence="4" id="KW-1003">Cell membrane</keyword>
<keyword evidence="18" id="KW-1185">Reference proteome</keyword>
<dbReference type="Proteomes" id="UP000054874">
    <property type="component" value="Unassembled WGS sequence"/>
</dbReference>
<feature type="transmembrane region" description="Helical" evidence="15">
    <location>
        <begin position="157"/>
        <end position="176"/>
    </location>
</feature>
<keyword evidence="14" id="KW-0175">Coiled coil</keyword>
<evidence type="ECO:0000256" key="5">
    <source>
        <dbReference type="ARBA" id="ARBA00022553"/>
    </source>
</evidence>
<comment type="subcellular location">
    <subcellularLocation>
        <location evidence="2">Cell membrane</location>
        <topology evidence="2">Multi-pass membrane protein</topology>
    </subcellularLocation>
</comment>
<keyword evidence="7 15" id="KW-0812">Transmembrane</keyword>
<dbReference type="InterPro" id="IPR005467">
    <property type="entry name" value="His_kinase_dom"/>
</dbReference>
<keyword evidence="9" id="KW-0418">Kinase</keyword>